<evidence type="ECO:0000256" key="5">
    <source>
        <dbReference type="ARBA" id="ARBA00023157"/>
    </source>
</evidence>
<dbReference type="EMBL" id="JAGKQM010000001">
    <property type="protein sequence ID" value="KAH0941465.1"/>
    <property type="molecule type" value="Genomic_DNA"/>
</dbReference>
<evidence type="ECO:0000256" key="4">
    <source>
        <dbReference type="ARBA" id="ARBA00022821"/>
    </source>
</evidence>
<proteinExistence type="inferred from homology"/>
<evidence type="ECO:0000256" key="2">
    <source>
        <dbReference type="ARBA" id="ARBA00022529"/>
    </source>
</evidence>
<comment type="caution">
    <text evidence="7">The sequence shown here is derived from an EMBL/GenBank/DDBJ whole genome shotgun (WGS) entry which is preliminary data.</text>
</comment>
<sequence length="98" mass="10963">TYNHHTKVIENKNIKLRILGMAKLSCSYLLVLMIVFSVCLMVEKTEGKVCAVTIIEGKDCKRSFCSRDCAMQHKGGLGFCIDDPEVPGLLNCRCVYDC</sequence>
<dbReference type="InterPro" id="IPR010851">
    <property type="entry name" value="DEFL"/>
</dbReference>
<evidence type="ECO:0008006" key="9">
    <source>
        <dbReference type="Google" id="ProtNLM"/>
    </source>
</evidence>
<feature type="non-terminal residue" evidence="7">
    <location>
        <position position="1"/>
    </location>
</feature>
<keyword evidence="5" id="KW-1015">Disulfide bond</keyword>
<gene>
    <name evidence="7" type="ORF">HID58_001102</name>
</gene>
<dbReference type="Pfam" id="PF07333">
    <property type="entry name" value="SLR1-BP"/>
    <property type="match status" value="1"/>
</dbReference>
<keyword evidence="6" id="KW-0472">Membrane</keyword>
<accession>A0ABQ8EIF3</accession>
<name>A0ABQ8EIF3_BRANA</name>
<evidence type="ECO:0000313" key="8">
    <source>
        <dbReference type="Proteomes" id="UP000824890"/>
    </source>
</evidence>
<evidence type="ECO:0000256" key="6">
    <source>
        <dbReference type="SAM" id="Phobius"/>
    </source>
</evidence>
<keyword evidence="2" id="KW-0929">Antimicrobial</keyword>
<keyword evidence="8" id="KW-1185">Reference proteome</keyword>
<reference evidence="7 8" key="1">
    <citation type="submission" date="2021-05" db="EMBL/GenBank/DDBJ databases">
        <title>Genome Assembly of Synthetic Allotetraploid Brassica napus Reveals Homoeologous Exchanges between Subgenomes.</title>
        <authorList>
            <person name="Davis J.T."/>
        </authorList>
    </citation>
    <scope>NUCLEOTIDE SEQUENCE [LARGE SCALE GENOMIC DNA]</scope>
    <source>
        <strain evidence="8">cv. Da-Ae</strain>
        <tissue evidence="7">Seedling</tissue>
    </source>
</reference>
<dbReference type="Proteomes" id="UP000824890">
    <property type="component" value="Unassembled WGS sequence"/>
</dbReference>
<organism evidence="7 8">
    <name type="scientific">Brassica napus</name>
    <name type="common">Rape</name>
    <dbReference type="NCBI Taxonomy" id="3708"/>
    <lineage>
        <taxon>Eukaryota</taxon>
        <taxon>Viridiplantae</taxon>
        <taxon>Streptophyta</taxon>
        <taxon>Embryophyta</taxon>
        <taxon>Tracheophyta</taxon>
        <taxon>Spermatophyta</taxon>
        <taxon>Magnoliopsida</taxon>
        <taxon>eudicotyledons</taxon>
        <taxon>Gunneridae</taxon>
        <taxon>Pentapetalae</taxon>
        <taxon>rosids</taxon>
        <taxon>malvids</taxon>
        <taxon>Brassicales</taxon>
        <taxon>Brassicaceae</taxon>
        <taxon>Brassiceae</taxon>
        <taxon>Brassica</taxon>
    </lineage>
</organism>
<keyword evidence="6" id="KW-0812">Transmembrane</keyword>
<evidence type="ECO:0000256" key="1">
    <source>
        <dbReference type="ARBA" id="ARBA00006722"/>
    </source>
</evidence>
<dbReference type="PANTHER" id="PTHR33830:SF19">
    <property type="entry name" value="KNOTTIN SCORPION TOXIN-LIKE DOMAIN-CONTAINING PROTEIN"/>
    <property type="match status" value="1"/>
</dbReference>
<protein>
    <recommendedName>
        <fullName evidence="9">Defensin-like protein</fullName>
    </recommendedName>
</protein>
<feature type="transmembrane region" description="Helical" evidence="6">
    <location>
        <begin position="20"/>
        <end position="42"/>
    </location>
</feature>
<keyword evidence="3" id="KW-0295">Fungicide</keyword>
<evidence type="ECO:0000313" key="7">
    <source>
        <dbReference type="EMBL" id="KAH0941465.1"/>
    </source>
</evidence>
<comment type="similarity">
    <text evidence="1">Belongs to the DEFL family.</text>
</comment>
<keyword evidence="6" id="KW-1133">Transmembrane helix</keyword>
<evidence type="ECO:0000256" key="3">
    <source>
        <dbReference type="ARBA" id="ARBA00022577"/>
    </source>
</evidence>
<dbReference type="PANTHER" id="PTHR33830">
    <property type="entry name" value="DEFENSIN-LIKE PROTEIN 184-RELATED"/>
    <property type="match status" value="1"/>
</dbReference>
<keyword evidence="4" id="KW-0611">Plant defense</keyword>